<dbReference type="PANTHER" id="PTHR21292:SF1">
    <property type="entry name" value="EXOCYST COMPLEX COMPONENT 3"/>
    <property type="match status" value="1"/>
</dbReference>
<dbReference type="eggNOG" id="KOG2286">
    <property type="taxonomic scope" value="Eukaryota"/>
</dbReference>
<dbReference type="InParanoid" id="D7G5L8"/>
<dbReference type="OrthoDB" id="190098at2759"/>
<dbReference type="GO" id="GO:0000149">
    <property type="term" value="F:SNARE binding"/>
    <property type="evidence" value="ECO:0007669"/>
    <property type="project" value="TreeGrafter"/>
</dbReference>
<dbReference type="AlphaFoldDB" id="D7G5L8"/>
<dbReference type="GO" id="GO:0006887">
    <property type="term" value="P:exocytosis"/>
    <property type="evidence" value="ECO:0007669"/>
    <property type="project" value="InterPro"/>
</dbReference>
<dbReference type="PANTHER" id="PTHR21292">
    <property type="entry name" value="EXOCYST COMPLEX COMPONENT SEC6-RELATED"/>
    <property type="match status" value="1"/>
</dbReference>
<dbReference type="Proteomes" id="UP000002630">
    <property type="component" value="Unassembled WGS sequence"/>
</dbReference>
<proteinExistence type="predicted"/>
<dbReference type="InterPro" id="IPR010326">
    <property type="entry name" value="EXOC3/Sec6"/>
</dbReference>
<reference evidence="1 2" key="1">
    <citation type="journal article" date="2010" name="Nature">
        <title>The Ectocarpus genome and the independent evolution of multicellularity in brown algae.</title>
        <authorList>
            <person name="Cock J.M."/>
            <person name="Sterck L."/>
            <person name="Rouze P."/>
            <person name="Scornet D."/>
            <person name="Allen A.E."/>
            <person name="Amoutzias G."/>
            <person name="Anthouard V."/>
            <person name="Artiguenave F."/>
            <person name="Aury J.M."/>
            <person name="Badger J.H."/>
            <person name="Beszteri B."/>
            <person name="Billiau K."/>
            <person name="Bonnet E."/>
            <person name="Bothwell J.H."/>
            <person name="Bowler C."/>
            <person name="Boyen C."/>
            <person name="Brownlee C."/>
            <person name="Carrano C.J."/>
            <person name="Charrier B."/>
            <person name="Cho G.Y."/>
            <person name="Coelho S.M."/>
            <person name="Collen J."/>
            <person name="Corre E."/>
            <person name="Da Silva C."/>
            <person name="Delage L."/>
            <person name="Delaroque N."/>
            <person name="Dittami S.M."/>
            <person name="Doulbeau S."/>
            <person name="Elias M."/>
            <person name="Farnham G."/>
            <person name="Gachon C.M."/>
            <person name="Gschloessl B."/>
            <person name="Heesch S."/>
            <person name="Jabbari K."/>
            <person name="Jubin C."/>
            <person name="Kawai H."/>
            <person name="Kimura K."/>
            <person name="Kloareg B."/>
            <person name="Kupper F.C."/>
            <person name="Lang D."/>
            <person name="Le Bail A."/>
            <person name="Leblanc C."/>
            <person name="Lerouge P."/>
            <person name="Lohr M."/>
            <person name="Lopez P.J."/>
            <person name="Martens C."/>
            <person name="Maumus F."/>
            <person name="Michel G."/>
            <person name="Miranda-Saavedra D."/>
            <person name="Morales J."/>
            <person name="Moreau H."/>
            <person name="Motomura T."/>
            <person name="Nagasato C."/>
            <person name="Napoli C.A."/>
            <person name="Nelson D.R."/>
            <person name="Nyvall-Collen P."/>
            <person name="Peters A.F."/>
            <person name="Pommier C."/>
            <person name="Potin P."/>
            <person name="Poulain J."/>
            <person name="Quesneville H."/>
            <person name="Read B."/>
            <person name="Rensing S.A."/>
            <person name="Ritter A."/>
            <person name="Rousvoal S."/>
            <person name="Samanta M."/>
            <person name="Samson G."/>
            <person name="Schroeder D.C."/>
            <person name="Segurens B."/>
            <person name="Strittmatter M."/>
            <person name="Tonon T."/>
            <person name="Tregear J.W."/>
            <person name="Valentin K."/>
            <person name="von Dassow P."/>
            <person name="Yamagishi T."/>
            <person name="Van de Peer Y."/>
            <person name="Wincker P."/>
        </authorList>
    </citation>
    <scope>NUCLEOTIDE SEQUENCE [LARGE SCALE GENOMIC DNA]</scope>
    <source>
        <strain evidence="2">Ec32 / CCAP1310/4</strain>
    </source>
</reference>
<keyword evidence="2" id="KW-1185">Reference proteome</keyword>
<dbReference type="STRING" id="2880.D7G5L8"/>
<evidence type="ECO:0008006" key="3">
    <source>
        <dbReference type="Google" id="ProtNLM"/>
    </source>
</evidence>
<dbReference type="Gene3D" id="1.10.357.50">
    <property type="match status" value="1"/>
</dbReference>
<dbReference type="GO" id="GO:0000145">
    <property type="term" value="C:exocyst"/>
    <property type="evidence" value="ECO:0007669"/>
    <property type="project" value="InterPro"/>
</dbReference>
<organism evidence="1 2">
    <name type="scientific">Ectocarpus siliculosus</name>
    <name type="common">Brown alga</name>
    <name type="synonym">Conferva siliculosa</name>
    <dbReference type="NCBI Taxonomy" id="2880"/>
    <lineage>
        <taxon>Eukaryota</taxon>
        <taxon>Sar</taxon>
        <taxon>Stramenopiles</taxon>
        <taxon>Ochrophyta</taxon>
        <taxon>PX clade</taxon>
        <taxon>Phaeophyceae</taxon>
        <taxon>Ectocarpales</taxon>
        <taxon>Ectocarpaceae</taxon>
        <taxon>Ectocarpus</taxon>
    </lineage>
</organism>
<evidence type="ECO:0000313" key="1">
    <source>
        <dbReference type="EMBL" id="CBJ33864.1"/>
    </source>
</evidence>
<dbReference type="GO" id="GO:0051601">
    <property type="term" value="P:exocyst localization"/>
    <property type="evidence" value="ECO:0007669"/>
    <property type="project" value="TreeGrafter"/>
</dbReference>
<gene>
    <name evidence="1" type="ORF">Esi_0658_0004</name>
</gene>
<dbReference type="Pfam" id="PF06046">
    <property type="entry name" value="Sec6"/>
    <property type="match status" value="1"/>
</dbReference>
<sequence length="492" mass="55362">MPQPSPSTGLLEEAQQQAEAAAATLIERKFKEPANLEDIAEMCADFRKKLTATESQLSSVVRSRLDGVKRARDLIDDNASQISKLHGQFAKMEELCREEDGRGLFGKYPHLKKLHHARTNLAVTSQLSEFFYTIPQRAEGLIKQLKEQPSQLKEVYLEVSRLEYWRASFMKALKTDQYGRWIGGGCLELAMQDPALLVRTLEVAELMRARLRQDWDEAKRVAKETGGDPDEAVAGLQSADELFEEINKGLKKGLDNRVSAQFATMQMAGVDAGESKVFATLGAATNLLVDLEAVDSEVVPCFPPEYDILRVFRDSYEGFLKDLLLPLVCGEDKMADCDVRDILEAIKWLEYYNTKVERCEEFAQAIGGLNAAYLTRIKAQIIKWVQNLRAQHLEVQLDAEGHYVTTLPDDMFNLINMQISVAKTLPENFLGSVVLACLEVLQDIQEDSMMSMEAGWRRISAEEDGLERLCAMVNDNLRLQGSLQRTTIQSIE</sequence>
<evidence type="ECO:0000313" key="2">
    <source>
        <dbReference type="Proteomes" id="UP000002630"/>
    </source>
</evidence>
<accession>D7G5L8</accession>
<name>D7G5L8_ECTSI</name>
<protein>
    <recommendedName>
        <fullName evidence="3">Exocyst complex component Sec6</fullName>
    </recommendedName>
</protein>
<dbReference type="EMBL" id="FN649760">
    <property type="protein sequence ID" value="CBJ33864.1"/>
    <property type="molecule type" value="Genomic_DNA"/>
</dbReference>